<dbReference type="GO" id="GO:0005739">
    <property type="term" value="C:mitochondrion"/>
    <property type="evidence" value="ECO:0007669"/>
    <property type="project" value="TreeGrafter"/>
</dbReference>
<keyword evidence="11" id="KW-1185">Reference proteome</keyword>
<dbReference type="STRING" id="32264.T1JQU8"/>
<keyword evidence="2 7" id="KW-0808">Transferase</keyword>
<dbReference type="PROSITE" id="PS00737">
    <property type="entry name" value="THIOLASE_2"/>
    <property type="match status" value="1"/>
</dbReference>
<accession>T1JQU8</accession>
<dbReference type="Pfam" id="PF00108">
    <property type="entry name" value="Thiolase_N"/>
    <property type="match status" value="1"/>
</dbReference>
<dbReference type="InterPro" id="IPR016039">
    <property type="entry name" value="Thiolase-like"/>
</dbReference>
<dbReference type="CDD" id="cd00751">
    <property type="entry name" value="thiolase"/>
    <property type="match status" value="1"/>
</dbReference>
<dbReference type="NCBIfam" id="TIGR01930">
    <property type="entry name" value="AcCoA-C-Actrans"/>
    <property type="match status" value="1"/>
</dbReference>
<evidence type="ECO:0000256" key="3">
    <source>
        <dbReference type="ARBA" id="ARBA00022723"/>
    </source>
</evidence>
<dbReference type="FunFam" id="3.40.47.10:FF:000007">
    <property type="entry name" value="acetyl-CoA acetyltransferase, mitochondrial"/>
    <property type="match status" value="1"/>
</dbReference>
<keyword evidence="3" id="KW-0479">Metal-binding</keyword>
<dbReference type="GO" id="GO:0046872">
    <property type="term" value="F:metal ion binding"/>
    <property type="evidence" value="ECO:0007669"/>
    <property type="project" value="UniProtKB-KW"/>
</dbReference>
<feature type="domain" description="Thiolase C-terminal" evidence="9">
    <location>
        <begin position="293"/>
        <end position="411"/>
    </location>
</feature>
<feature type="active site" description="Proton acceptor" evidence="6">
    <location>
        <position position="371"/>
    </location>
</feature>
<dbReference type="SUPFAM" id="SSF53901">
    <property type="entry name" value="Thiolase-like"/>
    <property type="match status" value="2"/>
</dbReference>
<evidence type="ECO:0000256" key="1">
    <source>
        <dbReference type="ARBA" id="ARBA00010982"/>
    </source>
</evidence>
<name>T1JQU8_TETUR</name>
<organism evidence="10 11">
    <name type="scientific">Tetranychus urticae</name>
    <name type="common">Two-spotted spider mite</name>
    <dbReference type="NCBI Taxonomy" id="32264"/>
    <lineage>
        <taxon>Eukaryota</taxon>
        <taxon>Metazoa</taxon>
        <taxon>Ecdysozoa</taxon>
        <taxon>Arthropoda</taxon>
        <taxon>Chelicerata</taxon>
        <taxon>Arachnida</taxon>
        <taxon>Acari</taxon>
        <taxon>Acariformes</taxon>
        <taxon>Trombidiformes</taxon>
        <taxon>Prostigmata</taxon>
        <taxon>Eleutherengona</taxon>
        <taxon>Raphignathae</taxon>
        <taxon>Tetranychoidea</taxon>
        <taxon>Tetranychidae</taxon>
        <taxon>Tetranychus</taxon>
    </lineage>
</organism>
<dbReference type="PIRSF" id="PIRSF000429">
    <property type="entry name" value="Ac-CoA_Ac_transf"/>
    <property type="match status" value="1"/>
</dbReference>
<comment type="similarity">
    <text evidence="1 7">Belongs to the thiolase-like superfamily. Thiolase family.</text>
</comment>
<dbReference type="EnsemblMetazoa" id="tetur01g04530.1">
    <property type="protein sequence ID" value="tetur01g04530.1"/>
    <property type="gene ID" value="tetur01g04530"/>
</dbReference>
<evidence type="ECO:0000313" key="11">
    <source>
        <dbReference type="Proteomes" id="UP000015104"/>
    </source>
</evidence>
<keyword evidence="5 7" id="KW-0012">Acyltransferase</keyword>
<dbReference type="EMBL" id="CAEY01000441">
    <property type="status" value="NOT_ANNOTATED_CDS"/>
    <property type="molecule type" value="Genomic_DNA"/>
</dbReference>
<dbReference type="InterPro" id="IPR020617">
    <property type="entry name" value="Thiolase_C"/>
</dbReference>
<proteinExistence type="inferred from homology"/>
<dbReference type="GO" id="GO:0006635">
    <property type="term" value="P:fatty acid beta-oxidation"/>
    <property type="evidence" value="ECO:0007669"/>
    <property type="project" value="TreeGrafter"/>
</dbReference>
<dbReference type="InterPro" id="IPR020616">
    <property type="entry name" value="Thiolase_N"/>
</dbReference>
<dbReference type="GO" id="GO:0003985">
    <property type="term" value="F:acetyl-CoA C-acetyltransferase activity"/>
    <property type="evidence" value="ECO:0007669"/>
    <property type="project" value="TreeGrafter"/>
</dbReference>
<evidence type="ECO:0000256" key="2">
    <source>
        <dbReference type="ARBA" id="ARBA00022679"/>
    </source>
</evidence>
<protein>
    <recommendedName>
        <fullName evidence="12">Thiolase N-terminal domain-containing protein</fullName>
    </recommendedName>
</protein>
<evidence type="ECO:0000256" key="5">
    <source>
        <dbReference type="ARBA" id="ARBA00023315"/>
    </source>
</evidence>
<evidence type="ECO:0000256" key="4">
    <source>
        <dbReference type="ARBA" id="ARBA00022958"/>
    </source>
</evidence>
<dbReference type="Gene3D" id="3.40.47.10">
    <property type="match status" value="2"/>
</dbReference>
<feature type="domain" description="Thiolase N-terminal" evidence="8">
    <location>
        <begin position="29"/>
        <end position="284"/>
    </location>
</feature>
<dbReference type="InterPro" id="IPR002155">
    <property type="entry name" value="Thiolase"/>
</dbReference>
<reference evidence="11" key="1">
    <citation type="submission" date="2011-08" db="EMBL/GenBank/DDBJ databases">
        <authorList>
            <person name="Rombauts S."/>
        </authorList>
    </citation>
    <scope>NUCLEOTIDE SEQUENCE</scope>
    <source>
        <strain evidence="11">London</strain>
    </source>
</reference>
<evidence type="ECO:0008006" key="12">
    <source>
        <dbReference type="Google" id="ProtNLM"/>
    </source>
</evidence>
<dbReference type="PROSITE" id="PS00098">
    <property type="entry name" value="THIOLASE_1"/>
    <property type="match status" value="1"/>
</dbReference>
<feature type="active site" description="Acyl-thioester intermediate" evidence="6">
    <location>
        <position position="113"/>
    </location>
</feature>
<keyword evidence="4" id="KW-0630">Potassium</keyword>
<evidence type="ECO:0000256" key="7">
    <source>
        <dbReference type="RuleBase" id="RU003557"/>
    </source>
</evidence>
<dbReference type="HOGENOM" id="CLU_031026_0_0_1"/>
<feature type="active site" description="Proton acceptor" evidence="6">
    <location>
        <position position="399"/>
    </location>
</feature>
<dbReference type="InterPro" id="IPR020615">
    <property type="entry name" value="Thiolase_acyl_enz_int_AS"/>
</dbReference>
<dbReference type="InterPro" id="IPR020613">
    <property type="entry name" value="Thiolase_CS"/>
</dbReference>
<dbReference type="PANTHER" id="PTHR18919:SF156">
    <property type="entry name" value="ACETYL-COA ACETYLTRANSFERASE, MITOCHONDRIAL"/>
    <property type="match status" value="1"/>
</dbReference>
<dbReference type="Pfam" id="PF02803">
    <property type="entry name" value="Thiolase_C"/>
    <property type="match status" value="1"/>
</dbReference>
<dbReference type="eggNOG" id="KOG1390">
    <property type="taxonomic scope" value="Eukaryota"/>
</dbReference>
<sequence>MRICQFLTSRSTLSSIRQLSTGNAKGSDVVIVSALRTPIGSFRGSLSQLSAAQMATQVIKALISQSKIKPDQIDEIIMGHILTHGGGQHPTRQAVINSGLPSSTVTSTVNKLCASGMKSIMLASGLLSLKQANIMIAGGMESMSNVPFILKRGDANYGHTQLYDALLSDGLIDAFHQIHMGNCGENTAKKYGITREDQDKFAIGSYEKSAAAAKAGLFDKEKISVTVPDKKAGTKTVSEDEEYLKVDFSKISSLRSVFQKDGTITAANASKLNDGAAACILMRAETAQEHGLNPLVKVVDYADNELDPIDFPEAPVGAIKKLLARNGINKDDVKMWEINEAFSVVPLVHVKLLDLDPSKVNIHGGAVALGHPVAASGTRIVAHLAHTLKSGEYGIAAICNGGGGSSAMLVQAL</sequence>
<dbReference type="AlphaFoldDB" id="T1JQU8"/>
<evidence type="ECO:0000259" key="8">
    <source>
        <dbReference type="Pfam" id="PF00108"/>
    </source>
</evidence>
<dbReference type="Proteomes" id="UP000015104">
    <property type="component" value="Unassembled WGS sequence"/>
</dbReference>
<dbReference type="PANTHER" id="PTHR18919">
    <property type="entry name" value="ACETYL-COA C-ACYLTRANSFERASE"/>
    <property type="match status" value="1"/>
</dbReference>
<evidence type="ECO:0000259" key="9">
    <source>
        <dbReference type="Pfam" id="PF02803"/>
    </source>
</evidence>
<reference evidence="10" key="2">
    <citation type="submission" date="2015-06" db="UniProtKB">
        <authorList>
            <consortium name="EnsemblMetazoa"/>
        </authorList>
    </citation>
    <scope>IDENTIFICATION</scope>
</reference>
<evidence type="ECO:0000313" key="10">
    <source>
        <dbReference type="EnsemblMetazoa" id="tetur01g04530.1"/>
    </source>
</evidence>
<evidence type="ECO:0000256" key="6">
    <source>
        <dbReference type="PIRSR" id="PIRSR000429-1"/>
    </source>
</evidence>